<dbReference type="OrthoDB" id="1899781at2759"/>
<dbReference type="GO" id="GO:0005929">
    <property type="term" value="C:cilium"/>
    <property type="evidence" value="ECO:0007669"/>
    <property type="project" value="TreeGrafter"/>
</dbReference>
<comment type="caution">
    <text evidence="2">The sequence shown here is derived from an EMBL/GenBank/DDBJ whole genome shotgun (WGS) entry which is preliminary data.</text>
</comment>
<dbReference type="Gene3D" id="3.40.30.10">
    <property type="entry name" value="Glutaredoxin"/>
    <property type="match status" value="1"/>
</dbReference>
<gene>
    <name evidence="2" type="primary">Txndc15</name>
    <name evidence="2" type="ORF">Bhyg_16443</name>
</gene>
<dbReference type="InterPro" id="IPR042418">
    <property type="entry name" value="TXNDC15"/>
</dbReference>
<dbReference type="AlphaFoldDB" id="A0A9Q0ML79"/>
<dbReference type="GO" id="GO:0060271">
    <property type="term" value="P:cilium assembly"/>
    <property type="evidence" value="ECO:0007669"/>
    <property type="project" value="TreeGrafter"/>
</dbReference>
<dbReference type="Pfam" id="PF00085">
    <property type="entry name" value="Thioredoxin"/>
    <property type="match status" value="1"/>
</dbReference>
<dbReference type="SUPFAM" id="SSF52833">
    <property type="entry name" value="Thioredoxin-like"/>
    <property type="match status" value="1"/>
</dbReference>
<protein>
    <submittedName>
        <fullName evidence="2">Thioredoxin domain-containing protein 15</fullName>
    </submittedName>
</protein>
<keyword evidence="3" id="KW-1185">Reference proteome</keyword>
<name>A0A9Q0ML79_9DIPT</name>
<dbReference type="InterPro" id="IPR036249">
    <property type="entry name" value="Thioredoxin-like_sf"/>
</dbReference>
<dbReference type="EMBL" id="WJQU01002013">
    <property type="protein sequence ID" value="KAJ6633433.1"/>
    <property type="molecule type" value="Genomic_DNA"/>
</dbReference>
<organism evidence="2 3">
    <name type="scientific">Pseudolycoriella hygida</name>
    <dbReference type="NCBI Taxonomy" id="35572"/>
    <lineage>
        <taxon>Eukaryota</taxon>
        <taxon>Metazoa</taxon>
        <taxon>Ecdysozoa</taxon>
        <taxon>Arthropoda</taxon>
        <taxon>Hexapoda</taxon>
        <taxon>Insecta</taxon>
        <taxon>Pterygota</taxon>
        <taxon>Neoptera</taxon>
        <taxon>Endopterygota</taxon>
        <taxon>Diptera</taxon>
        <taxon>Nematocera</taxon>
        <taxon>Sciaroidea</taxon>
        <taxon>Sciaridae</taxon>
        <taxon>Pseudolycoriella</taxon>
    </lineage>
</organism>
<dbReference type="InterPro" id="IPR013766">
    <property type="entry name" value="Thioredoxin_domain"/>
</dbReference>
<dbReference type="PANTHER" id="PTHR14684">
    <property type="entry name" value="THIOREDOXIN DOMAIN-CONTAINING PROTEIN 15"/>
    <property type="match status" value="1"/>
</dbReference>
<feature type="domain" description="Thioredoxin" evidence="1">
    <location>
        <begin position="129"/>
        <end position="264"/>
    </location>
</feature>
<dbReference type="Proteomes" id="UP001151699">
    <property type="component" value="Unassembled WGS sequence"/>
</dbReference>
<sequence>MATWTAVQLFACQTTVIAKARTQVKKKQKQFFSVRNYKQHIMIFGNKVVWLMCAFLFHHSSAIELRGLRLLINLISGDFMETKSQTESNPQSNYILSKGQTEFNFLSFITYEDTKKCLLYESEAEYDQSSDGKKAPIKVKCIPGQGNGTLQLINSLKEVVTLLAPHGNKTKRMDEGNCALVLFYTRTCQGSALVAPHFNAVSKQFPDMKIGAIDALRFHSLNTDFGIVGLPTVMLFHQGRPVIKFNMTTYTAIQFANFVTRHTGLLPVSNVFVTSEDFHGPLSNKVEVETDYCLYLAWSFIILCVCYYFTKSRLYNQIVEMIQRNWRESGAQHERRL</sequence>
<evidence type="ECO:0000313" key="2">
    <source>
        <dbReference type="EMBL" id="KAJ6633433.1"/>
    </source>
</evidence>
<evidence type="ECO:0000259" key="1">
    <source>
        <dbReference type="PROSITE" id="PS51352"/>
    </source>
</evidence>
<reference evidence="2" key="1">
    <citation type="submission" date="2022-07" db="EMBL/GenBank/DDBJ databases">
        <authorList>
            <person name="Trinca V."/>
            <person name="Uliana J.V.C."/>
            <person name="Torres T.T."/>
            <person name="Ward R.J."/>
            <person name="Monesi N."/>
        </authorList>
    </citation>
    <scope>NUCLEOTIDE SEQUENCE</scope>
    <source>
        <strain evidence="2">HSMRA1968</strain>
        <tissue evidence="2">Whole embryos</tissue>
    </source>
</reference>
<accession>A0A9Q0ML79</accession>
<evidence type="ECO:0000313" key="3">
    <source>
        <dbReference type="Proteomes" id="UP001151699"/>
    </source>
</evidence>
<dbReference type="PANTHER" id="PTHR14684:SF2">
    <property type="entry name" value="THIOREDOXIN DOMAIN-CONTAINING PROTEIN 15"/>
    <property type="match status" value="1"/>
</dbReference>
<proteinExistence type="predicted"/>
<dbReference type="PROSITE" id="PS51352">
    <property type="entry name" value="THIOREDOXIN_2"/>
    <property type="match status" value="1"/>
</dbReference>